<evidence type="ECO:0000256" key="1">
    <source>
        <dbReference type="SAM" id="MobiDB-lite"/>
    </source>
</evidence>
<gene>
    <name evidence="3" type="ORF">AYL99_05147</name>
</gene>
<dbReference type="RefSeq" id="XP_018693512.1">
    <property type="nucleotide sequence ID" value="XM_018836659.1"/>
</dbReference>
<evidence type="ECO:0000313" key="3">
    <source>
        <dbReference type="EMBL" id="OAP60145.1"/>
    </source>
</evidence>
<comment type="caution">
    <text evidence="3">The sequence shown here is derived from an EMBL/GenBank/DDBJ whole genome shotgun (WGS) entry which is preliminary data.</text>
</comment>
<keyword evidence="4" id="KW-1185">Reference proteome</keyword>
<evidence type="ECO:0000256" key="2">
    <source>
        <dbReference type="SAM" id="Phobius"/>
    </source>
</evidence>
<proteinExistence type="predicted"/>
<sequence length="601" mass="65356">MAGQGNKTVTVYRVINICIILTLAYSILCMAVFLRTKRAVCSTTSSGVNLSIAFSLPTIITMGVRSYLMFQQRSKALQTISPATVSPRLAAACATCVQVLVFLWMILGCVNLLVALRAPTCLREPLEEWQNDLQGQNWRYGLSCRLHRALVALSVLMAIFIACLSFLDHHHPYRRGTGALNCYCSCVSRKAPKVPAPALSVSSSLSAWSVEKNDPHLFLVPESRQSRLEHEQWLQRRNSLSSQKAIYPHKYYYYDHRHRYQPYALSQSSRYSSTLRSVSEGRSLDLGDWNSSLCSSQSSTSGERGDLRRDAAMISAHGNTAVLPDVPPLPAVPAPTWSPALHHTPLSADPTIRALSTGSGLTLSLLHAKVAQDVLAAQAGNANTSSTVAGAPSAKREDADASPASTKNVQKITPKPISPRKTTPPPMPSVPPPPVPSHPPALRTVPAIPARAPGHHLTTLPTAPTQAIVAGSRPTTRSRSASTSATRSSRANLRRPSPIRYRHYHQQHHPHLQYHSHGGTGVSQTQLLPLQQYQHQRVWRRENSTNPSSVYSASSYGTERTTSIMTRGSTSTNSTTSALTGHVLAANRRPGGVVATAAMRQ</sequence>
<dbReference type="STRING" id="1367422.A0A178ZMA0"/>
<evidence type="ECO:0000313" key="4">
    <source>
        <dbReference type="Proteomes" id="UP000078343"/>
    </source>
</evidence>
<organism evidence="3 4">
    <name type="scientific">Fonsecaea erecta</name>
    <dbReference type="NCBI Taxonomy" id="1367422"/>
    <lineage>
        <taxon>Eukaryota</taxon>
        <taxon>Fungi</taxon>
        <taxon>Dikarya</taxon>
        <taxon>Ascomycota</taxon>
        <taxon>Pezizomycotina</taxon>
        <taxon>Eurotiomycetes</taxon>
        <taxon>Chaetothyriomycetidae</taxon>
        <taxon>Chaetothyriales</taxon>
        <taxon>Herpotrichiellaceae</taxon>
        <taxon>Fonsecaea</taxon>
    </lineage>
</organism>
<dbReference type="OrthoDB" id="4160904at2759"/>
<feature type="transmembrane region" description="Helical" evidence="2">
    <location>
        <begin position="149"/>
        <end position="167"/>
    </location>
</feature>
<feature type="compositionally biased region" description="Low complexity" evidence="1">
    <location>
        <begin position="470"/>
        <end position="495"/>
    </location>
</feature>
<name>A0A178ZMA0_9EURO</name>
<feature type="region of interest" description="Disordered" evidence="1">
    <location>
        <begin position="381"/>
        <end position="496"/>
    </location>
</feature>
<feature type="transmembrane region" description="Helical" evidence="2">
    <location>
        <begin position="89"/>
        <end position="114"/>
    </location>
</feature>
<dbReference type="Proteomes" id="UP000078343">
    <property type="component" value="Unassembled WGS sequence"/>
</dbReference>
<dbReference type="GeneID" id="30009315"/>
<feature type="transmembrane region" description="Helical" evidence="2">
    <location>
        <begin position="12"/>
        <end position="34"/>
    </location>
</feature>
<feature type="compositionally biased region" description="Pro residues" evidence="1">
    <location>
        <begin position="422"/>
        <end position="439"/>
    </location>
</feature>
<protein>
    <submittedName>
        <fullName evidence="3">Uncharacterized protein</fullName>
    </submittedName>
</protein>
<keyword evidence="2" id="KW-1133">Transmembrane helix</keyword>
<dbReference type="EMBL" id="LVYI01000004">
    <property type="protein sequence ID" value="OAP60145.1"/>
    <property type="molecule type" value="Genomic_DNA"/>
</dbReference>
<accession>A0A178ZMA0</accession>
<keyword evidence="2" id="KW-0472">Membrane</keyword>
<dbReference type="AlphaFoldDB" id="A0A178ZMA0"/>
<feature type="compositionally biased region" description="Low complexity" evidence="1">
    <location>
        <begin position="411"/>
        <end position="421"/>
    </location>
</feature>
<reference evidence="3 4" key="1">
    <citation type="submission" date="2016-04" db="EMBL/GenBank/DDBJ databases">
        <title>Draft genome of Fonsecaea erecta CBS 125763.</title>
        <authorList>
            <person name="Weiss V.A."/>
            <person name="Vicente V.A."/>
            <person name="Raittz R.T."/>
            <person name="Moreno L.F."/>
            <person name="De Souza E.M."/>
            <person name="Pedrosa F.O."/>
            <person name="Steffens M.B."/>
            <person name="Faoro H."/>
            <person name="Tadra-Sfeir M.Z."/>
            <person name="Najafzadeh M.J."/>
            <person name="Felipe M.S."/>
            <person name="Teixeira M."/>
            <person name="Sun J."/>
            <person name="Xi L."/>
            <person name="Gomes R."/>
            <person name="De Azevedo C.M."/>
            <person name="Salgado C.G."/>
            <person name="Da Silva M.B."/>
            <person name="Nascimento M.F."/>
            <person name="Queiroz-Telles F."/>
            <person name="Attili D.S."/>
            <person name="Gorbushina A."/>
        </authorList>
    </citation>
    <scope>NUCLEOTIDE SEQUENCE [LARGE SCALE GENOMIC DNA]</scope>
    <source>
        <strain evidence="3 4">CBS 125763</strain>
    </source>
</reference>
<keyword evidence="2" id="KW-0812">Transmembrane</keyword>
<feature type="transmembrane region" description="Helical" evidence="2">
    <location>
        <begin position="46"/>
        <end position="69"/>
    </location>
</feature>